<comment type="caution">
    <text evidence="2">The sequence shown here is derived from an EMBL/GenBank/DDBJ whole genome shotgun (WGS) entry which is preliminary data.</text>
</comment>
<evidence type="ECO:0000256" key="1">
    <source>
        <dbReference type="SAM" id="Phobius"/>
    </source>
</evidence>
<feature type="transmembrane region" description="Helical" evidence="1">
    <location>
        <begin position="145"/>
        <end position="165"/>
    </location>
</feature>
<dbReference type="Proteomes" id="UP001221686">
    <property type="component" value="Unassembled WGS sequence"/>
</dbReference>
<keyword evidence="1" id="KW-1133">Transmembrane helix</keyword>
<dbReference type="EMBL" id="JAQNDL010000003">
    <property type="protein sequence ID" value="MDC0720487.1"/>
    <property type="molecule type" value="Genomic_DNA"/>
</dbReference>
<gene>
    <name evidence="2" type="ORF">POL25_26530</name>
</gene>
<keyword evidence="3" id="KW-1185">Reference proteome</keyword>
<accession>A0ABT5E3P8</accession>
<protein>
    <recommendedName>
        <fullName evidence="4">Tetratricopeptide repeat protein</fullName>
    </recommendedName>
</protein>
<sequence>MAPKDFDREIEVLVEQHKFEEAAVRLADELRRLPERRDTRGRRNDLAVRAANVYSEAFRAEPDDCGLAGAGLELADEYLQGLLAVYGAGAENSDEYVGMSGLREGLERASAQRGCAERETPAAAEPAIAIQARTDATKQPGERRLVVGLAISAGFTAALLAVSLGTGLSRYKAPFRGAAYNRIYDAAVASYEDADPGNDVAHGVDDDMCSEANGSMDGSDVSVACKRWEGLGTAAIVTGVMTGVLGATTIALAAVLAGKRRKSSGAAALLRRHGTSVGVAPAWRGGVNVSLGFAF</sequence>
<name>A0ABT5E3P8_9BACT</name>
<keyword evidence="1" id="KW-0812">Transmembrane</keyword>
<proteinExistence type="predicted"/>
<evidence type="ECO:0008006" key="4">
    <source>
        <dbReference type="Google" id="ProtNLM"/>
    </source>
</evidence>
<evidence type="ECO:0000313" key="3">
    <source>
        <dbReference type="Proteomes" id="UP001221686"/>
    </source>
</evidence>
<reference evidence="2 3" key="1">
    <citation type="submission" date="2022-11" db="EMBL/GenBank/DDBJ databases">
        <title>Minimal conservation of predation-associated metabolite biosynthetic gene clusters underscores biosynthetic potential of Myxococcota including descriptions for ten novel species: Archangium lansinium sp. nov., Myxococcus landrumus sp. nov., Nannocystis bai.</title>
        <authorList>
            <person name="Ahearne A."/>
            <person name="Stevens C."/>
            <person name="Dowd S."/>
        </authorList>
    </citation>
    <scope>NUCLEOTIDE SEQUENCE [LARGE SCALE GENOMIC DNA]</scope>
    <source>
        <strain evidence="2 3">BB15-2</strain>
    </source>
</reference>
<evidence type="ECO:0000313" key="2">
    <source>
        <dbReference type="EMBL" id="MDC0720487.1"/>
    </source>
</evidence>
<dbReference type="RefSeq" id="WP_272088995.1">
    <property type="nucleotide sequence ID" value="NZ_JAQNDL010000003.1"/>
</dbReference>
<keyword evidence="1" id="KW-0472">Membrane</keyword>
<feature type="transmembrane region" description="Helical" evidence="1">
    <location>
        <begin position="236"/>
        <end position="257"/>
    </location>
</feature>
<organism evidence="2 3">
    <name type="scientific">Nannocystis bainbridge</name>
    <dbReference type="NCBI Taxonomy" id="2995303"/>
    <lineage>
        <taxon>Bacteria</taxon>
        <taxon>Pseudomonadati</taxon>
        <taxon>Myxococcota</taxon>
        <taxon>Polyangia</taxon>
        <taxon>Nannocystales</taxon>
        <taxon>Nannocystaceae</taxon>
        <taxon>Nannocystis</taxon>
    </lineage>
</organism>